<keyword evidence="4" id="KW-0472">Membrane</keyword>
<evidence type="ECO:0000313" key="6">
    <source>
        <dbReference type="EMBL" id="MCJ2182630.1"/>
    </source>
</evidence>
<protein>
    <submittedName>
        <fullName evidence="6">Neutral zinc metallopeptidase</fullName>
    </submittedName>
</protein>
<comment type="subcellular location">
    <subcellularLocation>
        <location evidence="1">Membrane</location>
        <topology evidence="1">Single-pass membrane protein</topology>
    </subcellularLocation>
</comment>
<dbReference type="RefSeq" id="WP_244018759.1">
    <property type="nucleotide sequence ID" value="NZ_JALHLF010000021.1"/>
</dbReference>
<dbReference type="Pfam" id="PF04228">
    <property type="entry name" value="Zn_peptidase"/>
    <property type="match status" value="1"/>
</dbReference>
<dbReference type="PANTHER" id="PTHR30168:SF0">
    <property type="entry name" value="INNER MEMBRANE PROTEIN"/>
    <property type="match status" value="1"/>
</dbReference>
<evidence type="ECO:0000256" key="3">
    <source>
        <dbReference type="ARBA" id="ARBA00022989"/>
    </source>
</evidence>
<proteinExistence type="predicted"/>
<evidence type="ECO:0000256" key="4">
    <source>
        <dbReference type="ARBA" id="ARBA00023136"/>
    </source>
</evidence>
<organism evidence="6 7">
    <name type="scientific">Novosphingobium organovorum</name>
    <dbReference type="NCBI Taxonomy" id="2930092"/>
    <lineage>
        <taxon>Bacteria</taxon>
        <taxon>Pseudomonadati</taxon>
        <taxon>Pseudomonadota</taxon>
        <taxon>Alphaproteobacteria</taxon>
        <taxon>Sphingomonadales</taxon>
        <taxon>Sphingomonadaceae</taxon>
        <taxon>Novosphingobium</taxon>
    </lineage>
</organism>
<gene>
    <name evidence="6" type="ORF">MTR62_07985</name>
</gene>
<evidence type="ECO:0000256" key="1">
    <source>
        <dbReference type="ARBA" id="ARBA00004167"/>
    </source>
</evidence>
<keyword evidence="2" id="KW-0812">Transmembrane</keyword>
<sequence>MRLNRFDPNNIRVQRGGAAGGGGGLGGGGKLGCGAIVIVLVGALVFGIDPSQMLGVLENVQQQQVPATQPGQSQAGQSPAGSSDAAQVCNENAYSLEACNALSSLNTTWEPVMQQAGIDFEQPTLNFFTNQTRSGCGAAQSAMGPFYCPADEGIYIDTSFYDQLARDLGAKGDFARYYVIAHEYGHHIQNLIGTEQQLRKAQAANPSQANALQVKLELQADCFAGVWAGKNRNLIEPGDMEEGMTAASAIGDDTLLRNAGQSVNPEKFTHGTSAQRMAWLKRGIESGNADACDTFNSKIRATS</sequence>
<reference evidence="6" key="1">
    <citation type="submission" date="2022-03" db="EMBL/GenBank/DDBJ databases">
        <title>Identification of a novel bacterium isolated from mangrove sediments.</title>
        <authorList>
            <person name="Pan X."/>
        </authorList>
    </citation>
    <scope>NUCLEOTIDE SEQUENCE</scope>
    <source>
        <strain evidence="6">B1949</strain>
    </source>
</reference>
<evidence type="ECO:0000313" key="7">
    <source>
        <dbReference type="Proteomes" id="UP001162881"/>
    </source>
</evidence>
<name>A0ABT0BC47_9SPHN</name>
<accession>A0ABT0BC47</accession>
<evidence type="ECO:0000256" key="2">
    <source>
        <dbReference type="ARBA" id="ARBA00022692"/>
    </source>
</evidence>
<dbReference type="EMBL" id="JALHLF010000021">
    <property type="protein sequence ID" value="MCJ2182630.1"/>
    <property type="molecule type" value="Genomic_DNA"/>
</dbReference>
<keyword evidence="3" id="KW-1133">Transmembrane helix</keyword>
<comment type="caution">
    <text evidence="6">The sequence shown here is derived from an EMBL/GenBank/DDBJ whole genome shotgun (WGS) entry which is preliminary data.</text>
</comment>
<keyword evidence="7" id="KW-1185">Reference proteome</keyword>
<feature type="region of interest" description="Disordered" evidence="5">
    <location>
        <begin position="65"/>
        <end position="84"/>
    </location>
</feature>
<dbReference type="PANTHER" id="PTHR30168">
    <property type="entry name" value="PUTATIVE MEMBRANE PROTEIN YPFJ"/>
    <property type="match status" value="1"/>
</dbReference>
<dbReference type="InterPro" id="IPR007343">
    <property type="entry name" value="Uncharacterised_pept_Zn_put"/>
</dbReference>
<evidence type="ECO:0000256" key="5">
    <source>
        <dbReference type="SAM" id="MobiDB-lite"/>
    </source>
</evidence>
<dbReference type="Proteomes" id="UP001162881">
    <property type="component" value="Unassembled WGS sequence"/>
</dbReference>